<reference evidence="1" key="1">
    <citation type="submission" date="2009-03" db="EMBL/GenBank/DDBJ databases">
        <authorList>
            <person name="Warren W."/>
            <person name="Ye L."/>
            <person name="Minx P."/>
            <person name="Worley K."/>
            <person name="Gibbs R."/>
            <person name="Wilson R.K."/>
        </authorList>
    </citation>
    <scope>NUCLEOTIDE SEQUENCE [LARGE SCALE GENOMIC DNA]</scope>
</reference>
<reference evidence="1" key="3">
    <citation type="submission" date="2025-09" db="UniProtKB">
        <authorList>
            <consortium name="Ensembl"/>
        </authorList>
    </citation>
    <scope>IDENTIFICATION</scope>
</reference>
<proteinExistence type="predicted"/>
<sequence length="129" mass="14108">MSRLERSGVISAHCNNCLPGSSDSPTSASQVAGITGTCHHTWLIFLFLVETRFHQVGQGDLELLTSGDPPALASQSAVITGMSHHAWPKTTIFHEHSKAHSWTNLYTRLRLFIKSKPLNGDLQGPEEGF</sequence>
<dbReference type="Ensembl" id="ENSCJAT00000103275.2">
    <property type="protein sequence ID" value="ENSCJAP00000074385.2"/>
    <property type="gene ID" value="ENSCJAG00000085077.1"/>
</dbReference>
<name>A0A5F4W9R3_CALJA</name>
<dbReference type="OMA" id="TTIFHEH"/>
<dbReference type="PANTHER" id="PTHR12138:SF135">
    <property type="entry name" value="SAM DOMAIN-CONTAINING PROTEIN"/>
    <property type="match status" value="1"/>
</dbReference>
<keyword evidence="2" id="KW-1185">Reference proteome</keyword>
<dbReference type="PRINTS" id="PR02045">
    <property type="entry name" value="F138DOMAIN"/>
</dbReference>
<evidence type="ECO:0000313" key="2">
    <source>
        <dbReference type="Proteomes" id="UP000008225"/>
    </source>
</evidence>
<reference evidence="1" key="2">
    <citation type="submission" date="2025-08" db="UniProtKB">
        <authorList>
            <consortium name="Ensembl"/>
        </authorList>
    </citation>
    <scope>IDENTIFICATION</scope>
</reference>
<organism evidence="1 2">
    <name type="scientific">Callithrix jacchus</name>
    <name type="common">White-tufted-ear marmoset</name>
    <name type="synonym">Simia Jacchus</name>
    <dbReference type="NCBI Taxonomy" id="9483"/>
    <lineage>
        <taxon>Eukaryota</taxon>
        <taxon>Metazoa</taxon>
        <taxon>Chordata</taxon>
        <taxon>Craniata</taxon>
        <taxon>Vertebrata</taxon>
        <taxon>Euteleostomi</taxon>
        <taxon>Mammalia</taxon>
        <taxon>Eutheria</taxon>
        <taxon>Euarchontoglires</taxon>
        <taxon>Primates</taxon>
        <taxon>Haplorrhini</taxon>
        <taxon>Platyrrhini</taxon>
        <taxon>Cebidae</taxon>
        <taxon>Callitrichinae</taxon>
        <taxon>Callithrix</taxon>
        <taxon>Callithrix</taxon>
    </lineage>
</organism>
<accession>A0A5F4W9R3</accession>
<dbReference type="AlphaFoldDB" id="A0A5F4W9R3"/>
<dbReference type="STRING" id="9483.ENSCJAP00000074385"/>
<protein>
    <submittedName>
        <fullName evidence="1">Uncharacterized protein</fullName>
    </submittedName>
</protein>
<dbReference type="PANTHER" id="PTHR12138">
    <property type="entry name" value="PRIMATE-EXPANDED PROTEIN FAMILY"/>
    <property type="match status" value="1"/>
</dbReference>
<dbReference type="InParanoid" id="A0A5F4W9R3"/>
<dbReference type="GeneTree" id="ENSGT01120000271815"/>
<dbReference type="Proteomes" id="UP000008225">
    <property type="component" value="Chromosome 7"/>
</dbReference>
<evidence type="ECO:0000313" key="1">
    <source>
        <dbReference type="Ensembl" id="ENSCJAP00000074385.2"/>
    </source>
</evidence>